<accession>A0A245ZGU4</accession>
<dbReference type="PANTHER" id="PTHR39639">
    <property type="entry name" value="CHROMOSOME 16, WHOLE GENOME SHOTGUN SEQUENCE"/>
    <property type="match status" value="1"/>
</dbReference>
<feature type="domain" description="GmrSD restriction endonucleases N-terminal" evidence="1">
    <location>
        <begin position="32"/>
        <end position="173"/>
    </location>
</feature>
<keyword evidence="3" id="KW-1185">Reference proteome</keyword>
<name>A0A245ZGU4_9SPHN</name>
<sequence length="358" mass="40985">MAIGNVAEIERRFDQSQNDLVLQTSDFSLQGLKDMVDNQIIDLAPKYQRRERWEVERQSELIESFLLNVPVPPIYLAEEEYGVYSIIDGKQRITAVSDYLNNVFSLKGLEEFPELNGARFRELPRTLQNALRVRPYLRVITLLKQSHPRLKYEVFIRLNRGGIQLNNQEIRNVAFRGPLNDAIYDAADNKLLKSALKIDGPKSAAYQQMQDAEYVLRFLTLNGTWEKFSGSLSKSMDAFMLEHSNARGKDLEDLILPFERSMARTARLWGDTAFQRWDGQKWRRQALAGLYDAEMIAAALLTDVQVATVSARRPDVLEATKALFAQSEFEEAVRLGTNTPSRIRSRIEQTYGMLLSLA</sequence>
<evidence type="ECO:0000313" key="3">
    <source>
        <dbReference type="Proteomes" id="UP000197783"/>
    </source>
</evidence>
<gene>
    <name evidence="2" type="ORF">SPMU_24860</name>
</gene>
<dbReference type="RefSeq" id="WP_211275798.1">
    <property type="nucleotide sequence ID" value="NZ_NBBJ01000004.1"/>
</dbReference>
<proteinExistence type="predicted"/>
<evidence type="ECO:0000313" key="2">
    <source>
        <dbReference type="EMBL" id="OWK28960.1"/>
    </source>
</evidence>
<reference evidence="2 3" key="1">
    <citation type="submission" date="2017-03" db="EMBL/GenBank/DDBJ databases">
        <title>Genome sequence of Sphingomonas mucosissima DSM 17494.</title>
        <authorList>
            <person name="Poehlein A."/>
            <person name="Wuebbeler J.H."/>
            <person name="Steinbuechel A."/>
            <person name="Daniel R."/>
        </authorList>
    </citation>
    <scope>NUCLEOTIDE SEQUENCE [LARGE SCALE GENOMIC DNA]</scope>
    <source>
        <strain evidence="2 3">DSM 17494</strain>
    </source>
</reference>
<evidence type="ECO:0000259" key="1">
    <source>
        <dbReference type="Pfam" id="PF03235"/>
    </source>
</evidence>
<dbReference type="AlphaFoldDB" id="A0A245ZGU4"/>
<protein>
    <recommendedName>
        <fullName evidence="1">GmrSD restriction endonucleases N-terminal domain-containing protein</fullName>
    </recommendedName>
</protein>
<dbReference type="Proteomes" id="UP000197783">
    <property type="component" value="Unassembled WGS sequence"/>
</dbReference>
<dbReference type="EMBL" id="NBBJ01000004">
    <property type="protein sequence ID" value="OWK28960.1"/>
    <property type="molecule type" value="Genomic_DNA"/>
</dbReference>
<dbReference type="Pfam" id="PF03235">
    <property type="entry name" value="GmrSD_N"/>
    <property type="match status" value="1"/>
</dbReference>
<comment type="caution">
    <text evidence="2">The sequence shown here is derived from an EMBL/GenBank/DDBJ whole genome shotgun (WGS) entry which is preliminary data.</text>
</comment>
<dbReference type="PANTHER" id="PTHR39639:SF1">
    <property type="entry name" value="DUF262 DOMAIN-CONTAINING PROTEIN"/>
    <property type="match status" value="1"/>
</dbReference>
<dbReference type="InterPro" id="IPR004919">
    <property type="entry name" value="GmrSD_N"/>
</dbReference>
<organism evidence="2 3">
    <name type="scientific">Sphingomonas mucosissima</name>
    <dbReference type="NCBI Taxonomy" id="370959"/>
    <lineage>
        <taxon>Bacteria</taxon>
        <taxon>Pseudomonadati</taxon>
        <taxon>Pseudomonadota</taxon>
        <taxon>Alphaproteobacteria</taxon>
        <taxon>Sphingomonadales</taxon>
        <taxon>Sphingomonadaceae</taxon>
        <taxon>Sphingomonas</taxon>
    </lineage>
</organism>